<dbReference type="Gene3D" id="2.60.120.620">
    <property type="entry name" value="q2cbj1_9rhob like domain"/>
    <property type="match status" value="1"/>
</dbReference>
<dbReference type="AlphaFoldDB" id="A0AAN2CAE7"/>
<keyword evidence="2" id="KW-1185">Reference proteome</keyword>
<evidence type="ECO:0000313" key="2">
    <source>
        <dbReference type="Proteomes" id="UP001317532"/>
    </source>
</evidence>
<dbReference type="SUPFAM" id="SSF51197">
    <property type="entry name" value="Clavaminate synthase-like"/>
    <property type="match status" value="1"/>
</dbReference>
<evidence type="ECO:0000313" key="1">
    <source>
        <dbReference type="EMBL" id="BDE07274.1"/>
    </source>
</evidence>
<dbReference type="Pfam" id="PF05721">
    <property type="entry name" value="PhyH"/>
    <property type="match status" value="1"/>
</dbReference>
<sequence>MSTLYIDPAFDAHRMIEAVYDGAIVVRAHSPATLAFVNHARASIENAFEGVDPRRAQHFMEVEAFVDRFAPLKSSFIHDPRSRDAIRGILRELDFDEDDTYIDVPRMRVSTSNGYLTSGVAYAHHPHRDTWYSAPMAQINWWLPIYDHAACAGMAFHPQYWSRAVRNGSDAFDYYRWNAEGRAEARKHVRSDTRVQPKALEQLDLDPEMRIVMRPGGVMAFSAAQLHSTCPNTSGESRWSVDFRTISLEAVVAHRGAPNHDSHPTGTSLRDFVRMSDGSPIPEAVARTYDERLDIEGTLVYSGAGDAR</sequence>
<dbReference type="InterPro" id="IPR008775">
    <property type="entry name" value="Phytyl_CoA_dOase-like"/>
</dbReference>
<evidence type="ECO:0008006" key="3">
    <source>
        <dbReference type="Google" id="ProtNLM"/>
    </source>
</evidence>
<reference evidence="1 2" key="1">
    <citation type="journal article" date="2022" name="ISME Commun">
        <title>Vulcanimicrobium alpinus gen. nov. sp. nov., the first cultivated representative of the candidate phylum 'Eremiobacterota', is a metabolically versatile aerobic anoxygenic phototroph.</title>
        <authorList>
            <person name="Yabe S."/>
            <person name="Muto K."/>
            <person name="Abe K."/>
            <person name="Yokota A."/>
            <person name="Staudigel H."/>
            <person name="Tebo B.M."/>
        </authorList>
    </citation>
    <scope>NUCLEOTIDE SEQUENCE [LARGE SCALE GENOMIC DNA]</scope>
    <source>
        <strain evidence="1 2">WC8-2</strain>
    </source>
</reference>
<dbReference type="EMBL" id="AP025523">
    <property type="protein sequence ID" value="BDE07274.1"/>
    <property type="molecule type" value="Genomic_DNA"/>
</dbReference>
<gene>
    <name evidence="1" type="ORF">WPS_25500</name>
</gene>
<organism evidence="1 2">
    <name type="scientific">Vulcanimicrobium alpinum</name>
    <dbReference type="NCBI Taxonomy" id="3016050"/>
    <lineage>
        <taxon>Bacteria</taxon>
        <taxon>Bacillati</taxon>
        <taxon>Vulcanimicrobiota</taxon>
        <taxon>Vulcanimicrobiia</taxon>
        <taxon>Vulcanimicrobiales</taxon>
        <taxon>Vulcanimicrobiaceae</taxon>
        <taxon>Vulcanimicrobium</taxon>
    </lineage>
</organism>
<dbReference type="Proteomes" id="UP001317532">
    <property type="component" value="Chromosome"/>
</dbReference>
<dbReference type="GO" id="GO:0016706">
    <property type="term" value="F:2-oxoglutarate-dependent dioxygenase activity"/>
    <property type="evidence" value="ECO:0007669"/>
    <property type="project" value="UniProtKB-ARBA"/>
</dbReference>
<proteinExistence type="predicted"/>
<accession>A0AAN2CAE7</accession>
<dbReference type="KEGG" id="vab:WPS_25500"/>
<protein>
    <recommendedName>
        <fullName evidence="3">Phytanoyl-CoA dioxygenase family protein</fullName>
    </recommendedName>
</protein>
<dbReference type="RefSeq" id="WP_317994878.1">
    <property type="nucleotide sequence ID" value="NZ_AP025523.1"/>
</dbReference>
<name>A0AAN2CAE7_UNVUL</name>